<sequence length="301" mass="35053">MELFCISVQTATPLEVERYKQLVSATNQDLHRTFKTLKTRCTVHEERSVWFCSIDDTRVLQSDGLRAIYHMAAEAVGSFILEAKEQQLVEHMLDDHFDFSDPKETGKIVAHCMQMLVKGSPKPNESWNRRLRLITKSLTECLEGNSQLNVEGFLTFRMKEYGTELREIVEYAVDEFLMDRQYEEFVGLLKYFVYFQEPKVPLVHIVHKGGQELMLLDEHMNTLEYRHEEGLIIERLDQQDMAMEDAVVSTLISISPAKVIIHTREPQMPVIMTLLQIFDERIEICGYCPDCNSYFRETGKI</sequence>
<proteinExistence type="predicted"/>
<dbReference type="RefSeq" id="WP_036645216.1">
    <property type="nucleotide sequence ID" value="NZ_BAVZ01000001.1"/>
</dbReference>
<keyword evidence="2" id="KW-1185">Reference proteome</keyword>
<comment type="caution">
    <text evidence="1">The sequence shown here is derived from an EMBL/GenBank/DDBJ whole genome shotgun (WGS) entry which is preliminary data.</text>
</comment>
<protein>
    <recommendedName>
        <fullName evidence="3">Sporulation protein YtxC</fullName>
    </recommendedName>
</protein>
<dbReference type="InterPro" id="IPR014199">
    <property type="entry name" value="Spore_YtxC"/>
</dbReference>
<dbReference type="EMBL" id="BAVZ01000001">
    <property type="protein sequence ID" value="GAF06213.1"/>
    <property type="molecule type" value="Genomic_DNA"/>
</dbReference>
<name>W7YFC7_9BACL</name>
<organism evidence="1 2">
    <name type="scientific">Paenibacillus pini JCM 16418</name>
    <dbReference type="NCBI Taxonomy" id="1236976"/>
    <lineage>
        <taxon>Bacteria</taxon>
        <taxon>Bacillati</taxon>
        <taxon>Bacillota</taxon>
        <taxon>Bacilli</taxon>
        <taxon>Bacillales</taxon>
        <taxon>Paenibacillaceae</taxon>
        <taxon>Paenibacillus</taxon>
    </lineage>
</organism>
<evidence type="ECO:0008006" key="3">
    <source>
        <dbReference type="Google" id="ProtNLM"/>
    </source>
</evidence>
<dbReference type="Pfam" id="PF08812">
    <property type="entry name" value="YtxC"/>
    <property type="match status" value="1"/>
</dbReference>
<accession>W7YFC7</accession>
<dbReference type="STRING" id="1236976.JCM16418_162"/>
<dbReference type="eggNOG" id="ENOG5031S9P">
    <property type="taxonomic scope" value="Bacteria"/>
</dbReference>
<dbReference type="Proteomes" id="UP000019364">
    <property type="component" value="Unassembled WGS sequence"/>
</dbReference>
<evidence type="ECO:0000313" key="2">
    <source>
        <dbReference type="Proteomes" id="UP000019364"/>
    </source>
</evidence>
<gene>
    <name evidence="1" type="ORF">JCM16418_162</name>
</gene>
<reference evidence="1 2" key="1">
    <citation type="journal article" date="2014" name="Genome Announc.">
        <title>Draft Genome Sequence of Paenibacillus pini JCM 16418T, Isolated from the Rhizosphere of Pine Tree.</title>
        <authorList>
            <person name="Yuki M."/>
            <person name="Oshima K."/>
            <person name="Suda W."/>
            <person name="Oshida Y."/>
            <person name="Kitamura K."/>
            <person name="Iida Y."/>
            <person name="Hattori M."/>
            <person name="Ohkuma M."/>
        </authorList>
    </citation>
    <scope>NUCLEOTIDE SEQUENCE [LARGE SCALE GENOMIC DNA]</scope>
    <source>
        <strain evidence="1 2">JCM 16418</strain>
    </source>
</reference>
<dbReference type="AlphaFoldDB" id="W7YFC7"/>
<dbReference type="OrthoDB" id="2986513at2"/>
<evidence type="ECO:0000313" key="1">
    <source>
        <dbReference type="EMBL" id="GAF06213.1"/>
    </source>
</evidence>